<comment type="caution">
    <text evidence="2">The sequence shown here is derived from an EMBL/GenBank/DDBJ whole genome shotgun (WGS) entry which is preliminary data.</text>
</comment>
<dbReference type="AlphaFoldDB" id="A0AAJ0HXD4"/>
<keyword evidence="1" id="KW-0812">Transmembrane</keyword>
<accession>A0AAJ0HXD4</accession>
<evidence type="ECO:0000313" key="2">
    <source>
        <dbReference type="EMBL" id="KAK3364423.1"/>
    </source>
</evidence>
<sequence>MDGFLVTADRRERPCIFPSLPSPSPPRWPGDVVNCTATAPLTVSVPVAAFDLPPQLWGSGGGFLFVWTGEKGLGRGVEGRKRERGGVQCGAFVFAIVYMCFFFFFFCAWPCYQRSIHSYLSVCIWGRLADDAGTAKQASIHAVEQSGGKRVVFLLLFPLVLTAVPVRKGMDGRYRGWGFGGDRFPWPPWGDHMVRWFGRG</sequence>
<reference evidence="2" key="2">
    <citation type="submission" date="2023-06" db="EMBL/GenBank/DDBJ databases">
        <authorList>
            <consortium name="Lawrence Berkeley National Laboratory"/>
            <person name="Haridas S."/>
            <person name="Hensen N."/>
            <person name="Bonometti L."/>
            <person name="Westerberg I."/>
            <person name="Brannstrom I.O."/>
            <person name="Guillou S."/>
            <person name="Cros-Aarteil S."/>
            <person name="Calhoun S."/>
            <person name="Kuo A."/>
            <person name="Mondo S."/>
            <person name="Pangilinan J."/>
            <person name="Riley R."/>
            <person name="Labutti K."/>
            <person name="Andreopoulos B."/>
            <person name="Lipzen A."/>
            <person name="Chen C."/>
            <person name="Yanf M."/>
            <person name="Daum C."/>
            <person name="Ng V."/>
            <person name="Clum A."/>
            <person name="Steindorff A."/>
            <person name="Ohm R."/>
            <person name="Martin F."/>
            <person name="Silar P."/>
            <person name="Natvig D."/>
            <person name="Lalanne C."/>
            <person name="Gautier V."/>
            <person name="Ament-Velasquez S.L."/>
            <person name="Kruys A."/>
            <person name="Hutchinson M.I."/>
            <person name="Powell A.J."/>
            <person name="Barry K."/>
            <person name="Miller A.N."/>
            <person name="Grigoriev I.V."/>
            <person name="Debuchy R."/>
            <person name="Gladieux P."/>
            <person name="Thoren M.H."/>
            <person name="Johannesson H."/>
        </authorList>
    </citation>
    <scope>NUCLEOTIDE SEQUENCE</scope>
    <source>
        <strain evidence="2">CBS 955.72</strain>
    </source>
</reference>
<feature type="transmembrane region" description="Helical" evidence="1">
    <location>
        <begin position="89"/>
        <end position="112"/>
    </location>
</feature>
<gene>
    <name evidence="2" type="ORF">B0T25DRAFT_64056</name>
</gene>
<dbReference type="Proteomes" id="UP001275084">
    <property type="component" value="Unassembled WGS sequence"/>
</dbReference>
<evidence type="ECO:0000313" key="3">
    <source>
        <dbReference type="Proteomes" id="UP001275084"/>
    </source>
</evidence>
<protein>
    <submittedName>
        <fullName evidence="2">Uncharacterized protein</fullName>
    </submittedName>
</protein>
<name>A0AAJ0HXD4_9PEZI</name>
<keyword evidence="1" id="KW-0472">Membrane</keyword>
<reference evidence="2" key="1">
    <citation type="journal article" date="2023" name="Mol. Phylogenet. Evol.">
        <title>Genome-scale phylogeny and comparative genomics of the fungal order Sordariales.</title>
        <authorList>
            <person name="Hensen N."/>
            <person name="Bonometti L."/>
            <person name="Westerberg I."/>
            <person name="Brannstrom I.O."/>
            <person name="Guillou S."/>
            <person name="Cros-Aarteil S."/>
            <person name="Calhoun S."/>
            <person name="Haridas S."/>
            <person name="Kuo A."/>
            <person name="Mondo S."/>
            <person name="Pangilinan J."/>
            <person name="Riley R."/>
            <person name="LaButti K."/>
            <person name="Andreopoulos B."/>
            <person name="Lipzen A."/>
            <person name="Chen C."/>
            <person name="Yan M."/>
            <person name="Daum C."/>
            <person name="Ng V."/>
            <person name="Clum A."/>
            <person name="Steindorff A."/>
            <person name="Ohm R.A."/>
            <person name="Martin F."/>
            <person name="Silar P."/>
            <person name="Natvig D.O."/>
            <person name="Lalanne C."/>
            <person name="Gautier V."/>
            <person name="Ament-Velasquez S.L."/>
            <person name="Kruys A."/>
            <person name="Hutchinson M.I."/>
            <person name="Powell A.J."/>
            <person name="Barry K."/>
            <person name="Miller A.N."/>
            <person name="Grigoriev I.V."/>
            <person name="Debuchy R."/>
            <person name="Gladieux P."/>
            <person name="Hiltunen Thoren M."/>
            <person name="Johannesson H."/>
        </authorList>
    </citation>
    <scope>NUCLEOTIDE SEQUENCE</scope>
    <source>
        <strain evidence="2">CBS 955.72</strain>
    </source>
</reference>
<evidence type="ECO:0000256" key="1">
    <source>
        <dbReference type="SAM" id="Phobius"/>
    </source>
</evidence>
<proteinExistence type="predicted"/>
<keyword evidence="3" id="KW-1185">Reference proteome</keyword>
<keyword evidence="1" id="KW-1133">Transmembrane helix</keyword>
<organism evidence="2 3">
    <name type="scientific">Lasiosphaeria hispida</name>
    <dbReference type="NCBI Taxonomy" id="260671"/>
    <lineage>
        <taxon>Eukaryota</taxon>
        <taxon>Fungi</taxon>
        <taxon>Dikarya</taxon>
        <taxon>Ascomycota</taxon>
        <taxon>Pezizomycotina</taxon>
        <taxon>Sordariomycetes</taxon>
        <taxon>Sordariomycetidae</taxon>
        <taxon>Sordariales</taxon>
        <taxon>Lasiosphaeriaceae</taxon>
        <taxon>Lasiosphaeria</taxon>
    </lineage>
</organism>
<dbReference type="EMBL" id="JAUIQD010000001">
    <property type="protein sequence ID" value="KAK3364423.1"/>
    <property type="molecule type" value="Genomic_DNA"/>
</dbReference>